<feature type="region of interest" description="Disordered" evidence="8">
    <location>
        <begin position="1038"/>
        <end position="1086"/>
    </location>
</feature>
<dbReference type="SMART" id="SM00258">
    <property type="entry name" value="SAND"/>
    <property type="match status" value="1"/>
</dbReference>
<feature type="compositionally biased region" description="Basic and acidic residues" evidence="8">
    <location>
        <begin position="399"/>
        <end position="428"/>
    </location>
</feature>
<evidence type="ECO:0000256" key="3">
    <source>
        <dbReference type="ARBA" id="ARBA00023015"/>
    </source>
</evidence>
<keyword evidence="5" id="KW-0804">Transcription</keyword>
<feature type="region of interest" description="Disordered" evidence="8">
    <location>
        <begin position="1189"/>
        <end position="1230"/>
    </location>
</feature>
<feature type="coiled-coil region" evidence="7">
    <location>
        <begin position="228"/>
        <end position="255"/>
    </location>
</feature>
<keyword evidence="6" id="KW-0539">Nucleus</keyword>
<keyword evidence="11" id="KW-1185">Reference proteome</keyword>
<dbReference type="AlphaFoldDB" id="A0A2T7PGZ4"/>
<feature type="compositionally biased region" description="Low complexity" evidence="8">
    <location>
        <begin position="374"/>
        <end position="397"/>
    </location>
</feature>
<keyword evidence="2" id="KW-0862">Zinc</keyword>
<feature type="compositionally biased region" description="Basic and acidic residues" evidence="8">
    <location>
        <begin position="311"/>
        <end position="334"/>
    </location>
</feature>
<dbReference type="PANTHER" id="PTHR10417:SF4">
    <property type="entry name" value="SAND DOMAIN-CONTAINING PROTEIN-RELATED"/>
    <property type="match status" value="1"/>
</dbReference>
<reference evidence="10 11" key="1">
    <citation type="submission" date="2018-04" db="EMBL/GenBank/DDBJ databases">
        <title>The genome of golden apple snail Pomacea canaliculata provides insight into stress tolerance and invasive adaptation.</title>
        <authorList>
            <person name="Liu C."/>
            <person name="Liu B."/>
            <person name="Ren Y."/>
            <person name="Zhang Y."/>
            <person name="Wang H."/>
            <person name="Li S."/>
            <person name="Jiang F."/>
            <person name="Yin L."/>
            <person name="Zhang G."/>
            <person name="Qian W."/>
            <person name="Fan W."/>
        </authorList>
    </citation>
    <scope>NUCLEOTIDE SEQUENCE [LARGE SCALE GENOMIC DNA]</scope>
    <source>
        <strain evidence="10">SZHN2017</strain>
        <tissue evidence="10">Muscle</tissue>
    </source>
</reference>
<comment type="caution">
    <text evidence="10">The sequence shown here is derived from an EMBL/GenBank/DDBJ whole genome shotgun (WGS) entry which is preliminary data.</text>
</comment>
<dbReference type="Pfam" id="PF01342">
    <property type="entry name" value="SAND"/>
    <property type="match status" value="1"/>
</dbReference>
<feature type="compositionally biased region" description="Basic and acidic residues" evidence="8">
    <location>
        <begin position="556"/>
        <end position="566"/>
    </location>
</feature>
<evidence type="ECO:0000256" key="4">
    <source>
        <dbReference type="ARBA" id="ARBA00023125"/>
    </source>
</evidence>
<evidence type="ECO:0000256" key="6">
    <source>
        <dbReference type="ARBA" id="ARBA00023242"/>
    </source>
</evidence>
<dbReference type="PROSITE" id="PS50864">
    <property type="entry name" value="SAND"/>
    <property type="match status" value="1"/>
</dbReference>
<keyword evidence="4" id="KW-0238">DNA-binding</keyword>
<name>A0A2T7PGZ4_POMCA</name>
<feature type="region of interest" description="Disordered" evidence="8">
    <location>
        <begin position="273"/>
        <end position="435"/>
    </location>
</feature>
<dbReference type="Pfam" id="PF25892">
    <property type="entry name" value="Spe-44"/>
    <property type="match status" value="1"/>
</dbReference>
<evidence type="ECO:0000256" key="2">
    <source>
        <dbReference type="ARBA" id="ARBA00022833"/>
    </source>
</evidence>
<feature type="compositionally biased region" description="Polar residues" evidence="8">
    <location>
        <begin position="573"/>
        <end position="583"/>
    </location>
</feature>
<feature type="region of interest" description="Disordered" evidence="8">
    <location>
        <begin position="552"/>
        <end position="584"/>
    </location>
</feature>
<evidence type="ECO:0000256" key="5">
    <source>
        <dbReference type="ARBA" id="ARBA00023163"/>
    </source>
</evidence>
<dbReference type="GO" id="GO:0046872">
    <property type="term" value="F:metal ion binding"/>
    <property type="evidence" value="ECO:0007669"/>
    <property type="project" value="UniProtKB-KW"/>
</dbReference>
<accession>A0A2T7PGZ4</accession>
<feature type="compositionally biased region" description="Low complexity" evidence="8">
    <location>
        <begin position="281"/>
        <end position="292"/>
    </location>
</feature>
<dbReference type="PANTHER" id="PTHR10417">
    <property type="entry name" value="GLUCOCORTICOID MODULATORY ELEMENT-BINDING PROTEIN"/>
    <property type="match status" value="1"/>
</dbReference>
<dbReference type="EMBL" id="PZQS01000004">
    <property type="protein sequence ID" value="PVD32689.1"/>
    <property type="molecule type" value="Genomic_DNA"/>
</dbReference>
<gene>
    <name evidence="10" type="ORF">C0Q70_08134</name>
</gene>
<feature type="region of interest" description="Disordered" evidence="8">
    <location>
        <begin position="475"/>
        <end position="513"/>
    </location>
</feature>
<dbReference type="InterPro" id="IPR059099">
    <property type="entry name" value="GMEB1/2/Spe-44_dom"/>
</dbReference>
<protein>
    <recommendedName>
        <fullName evidence="9">SAND domain-containing protein</fullName>
    </recommendedName>
</protein>
<feature type="compositionally biased region" description="Acidic residues" evidence="8">
    <location>
        <begin position="293"/>
        <end position="302"/>
    </location>
</feature>
<sequence length="1247" mass="134531">MEPAFSIELAMEKYKNAEEVPVTCGGLTGLLLLKKFFCPAIHRACIRFNGEIVTPKQFCIMGDKQKLKDWKNAIRIEGFPLRKYIETGQLDFYRHSEFCTGRCTARTPLNRSSNISNIASEANATTVMEPVASVVPSEIEDGIEVVTVSSTQLSDDQQFWLGIVEQNLCDLVFQEIHSALESMKQDLITYCVRGEDAYCLSNVVRELGLMGNLKDKLADIKHHMDLQQASIANEMLELKKKVAEFEAKKLALKRKSDKFNYLIEVTKAKKQRKMKVVPDVAESSLLGSSSSEGSDEEADEDQPPSKSAKHGVVEKEQTLRGDIPRSSEKSERNASKTSSSAAGSKKTLSSSSAKTGSVAAKGDVDVRAIRRSNTKNTSDDTSTFKTAATVNSAACAADVLRHRNASKERGDKSGCHKKQPDGKEESRGRVSTNKGIILENKTGEIDEGGKPVCLLKLEDLATETCTDKEVLEESAFERSEEHMVEGSTGADNSVEQQEIEQSGGPSAHFAEKGSTEFDTKAALEAFGKKGSLDLSGDEKMLLLDKLKVEPSSQVHGTERVCTDSDVGKLPSSEEFNSGATVTSKPLADEETGNICQADGKEPDNDTIVAKDTSQIIRSCTDAKESKPTTVQTSTQVNSWEPFHSRTAFKTLSARSTKLTKANDLKRSSNVSEKKSRFSCSTHKTFCRFCGRDRGTCIHMLPNRSKLEIKKNRGKIMSSGKRSKSQHKAMLSGAKKKLMARSKALRLAGKSDKSGPKNVHLLMSLNEAMSLQVKEEEPSGMNSEDEHSKSGKIFDLTKTATSFIKLEKQEGLHDALSKSSETASDDAGQKSSGSSLVLKSASEDSQKLGNVKTMNSVPPETSIIHMSQETGSRPKITVIRKESPELGKSIASGYRTIVLPPQAKIPVALLQSLIKTGGTSPTKIAAAAGDKDQMSGLSPSGIVASSKDVTLVSKACLPGGKNTRFILGIKTSEAAPISSASSSSKFPGRVQLVAVIPPIDSSHSDSSVQSTAVRLRTSCVSNSTPAANHGKSLVTAKMTSLTPSLNRSAGKTTDAPEGCKSKKGVQVVSSSPNDKEAKGVGEQKQPTKISFSKVHSKLSVCHSKVVKTKMESKLKPENLAASKKQIASRNEKHSAEDTVLCSQGRDSSIPEEVESSASLQLAKIQEELGVAANASTCTAVEGATSHCMSPFVSAPPGDDVGPGSRRSARRQPQLPAKYRDPQLLLPRKYNNSTTSAYEDIEKLNSKRV</sequence>
<evidence type="ECO:0000313" key="10">
    <source>
        <dbReference type="EMBL" id="PVD32689.1"/>
    </source>
</evidence>
<feature type="region of interest" description="Disordered" evidence="8">
    <location>
        <begin position="814"/>
        <end position="856"/>
    </location>
</feature>
<evidence type="ECO:0000313" key="11">
    <source>
        <dbReference type="Proteomes" id="UP000245119"/>
    </source>
</evidence>
<organism evidence="10 11">
    <name type="scientific">Pomacea canaliculata</name>
    <name type="common">Golden apple snail</name>
    <dbReference type="NCBI Taxonomy" id="400727"/>
    <lineage>
        <taxon>Eukaryota</taxon>
        <taxon>Metazoa</taxon>
        <taxon>Spiralia</taxon>
        <taxon>Lophotrochozoa</taxon>
        <taxon>Mollusca</taxon>
        <taxon>Gastropoda</taxon>
        <taxon>Caenogastropoda</taxon>
        <taxon>Architaenioglossa</taxon>
        <taxon>Ampullarioidea</taxon>
        <taxon>Ampullariidae</taxon>
        <taxon>Pomacea</taxon>
    </lineage>
</organism>
<evidence type="ECO:0000259" key="9">
    <source>
        <dbReference type="PROSITE" id="PS50864"/>
    </source>
</evidence>
<feature type="region of interest" description="Disordered" evidence="8">
    <location>
        <begin position="771"/>
        <end position="791"/>
    </location>
</feature>
<feature type="compositionally biased region" description="Polar residues" evidence="8">
    <location>
        <begin position="1038"/>
        <end position="1050"/>
    </location>
</feature>
<feature type="domain" description="SAND" evidence="9">
    <location>
        <begin position="6"/>
        <end position="91"/>
    </location>
</feature>
<evidence type="ECO:0000256" key="7">
    <source>
        <dbReference type="SAM" id="Coils"/>
    </source>
</evidence>
<keyword evidence="1" id="KW-0479">Metal-binding</keyword>
<feature type="compositionally biased region" description="Low complexity" evidence="8">
    <location>
        <begin position="829"/>
        <end position="839"/>
    </location>
</feature>
<dbReference type="SUPFAM" id="SSF63763">
    <property type="entry name" value="SAND domain-like"/>
    <property type="match status" value="1"/>
</dbReference>
<feature type="compositionally biased region" description="Basic and acidic residues" evidence="8">
    <location>
        <begin position="475"/>
        <end position="484"/>
    </location>
</feature>
<keyword evidence="3" id="KW-0805">Transcription regulation</keyword>
<dbReference type="Proteomes" id="UP000245119">
    <property type="component" value="Linkage Group LG4"/>
</dbReference>
<feature type="compositionally biased region" description="Low complexity" evidence="8">
    <location>
        <begin position="335"/>
        <end position="361"/>
    </location>
</feature>
<feature type="region of interest" description="Disordered" evidence="8">
    <location>
        <begin position="1115"/>
        <end position="1145"/>
    </location>
</feature>
<dbReference type="GO" id="GO:0003677">
    <property type="term" value="F:DNA binding"/>
    <property type="evidence" value="ECO:0007669"/>
    <property type="project" value="UniProtKB-KW"/>
</dbReference>
<feature type="compositionally biased region" description="Polar residues" evidence="8">
    <location>
        <begin position="489"/>
        <end position="504"/>
    </location>
</feature>
<proteinExistence type="predicted"/>
<dbReference type="OrthoDB" id="5792412at2759"/>
<evidence type="ECO:0000256" key="8">
    <source>
        <dbReference type="SAM" id="MobiDB-lite"/>
    </source>
</evidence>
<dbReference type="InterPro" id="IPR010919">
    <property type="entry name" value="SAND-like_dom_sf"/>
</dbReference>
<keyword evidence="7" id="KW-0175">Coiled coil</keyword>
<dbReference type="InterPro" id="IPR000770">
    <property type="entry name" value="SAND_dom"/>
</dbReference>
<evidence type="ECO:0000256" key="1">
    <source>
        <dbReference type="ARBA" id="ARBA00022723"/>
    </source>
</evidence>
<dbReference type="Gene3D" id="3.10.390.10">
    <property type="entry name" value="SAND domain-like"/>
    <property type="match status" value="1"/>
</dbReference>